<proteinExistence type="inferred from homology"/>
<dbReference type="SUPFAM" id="SSF53850">
    <property type="entry name" value="Periplasmic binding protein-like II"/>
    <property type="match status" value="1"/>
</dbReference>
<dbReference type="EMBL" id="JBEPSJ010000006">
    <property type="protein sequence ID" value="MET4584049.1"/>
    <property type="molecule type" value="Genomic_DNA"/>
</dbReference>
<dbReference type="Proteomes" id="UP001549257">
    <property type="component" value="Unassembled WGS sequence"/>
</dbReference>
<dbReference type="PIRSF" id="PIRSF004846">
    <property type="entry name" value="ModA"/>
    <property type="match status" value="1"/>
</dbReference>
<keyword evidence="3 4" id="KW-0732">Signal</keyword>
<organism evidence="5 6">
    <name type="scientific">Conyzicola nivalis</name>
    <dbReference type="NCBI Taxonomy" id="1477021"/>
    <lineage>
        <taxon>Bacteria</taxon>
        <taxon>Bacillati</taxon>
        <taxon>Actinomycetota</taxon>
        <taxon>Actinomycetes</taxon>
        <taxon>Micrococcales</taxon>
        <taxon>Microbacteriaceae</taxon>
        <taxon>Conyzicola</taxon>
    </lineage>
</organism>
<comment type="caution">
    <text evidence="5">The sequence shown here is derived from an EMBL/GenBank/DDBJ whole genome shotgun (WGS) entry which is preliminary data.</text>
</comment>
<evidence type="ECO:0000256" key="2">
    <source>
        <dbReference type="ARBA" id="ARBA00022723"/>
    </source>
</evidence>
<evidence type="ECO:0000256" key="1">
    <source>
        <dbReference type="ARBA" id="ARBA00009175"/>
    </source>
</evidence>
<dbReference type="PANTHER" id="PTHR30632">
    <property type="entry name" value="MOLYBDATE-BINDING PERIPLASMIC PROTEIN"/>
    <property type="match status" value="1"/>
</dbReference>
<keyword evidence="2" id="KW-0479">Metal-binding</keyword>
<evidence type="ECO:0000256" key="4">
    <source>
        <dbReference type="SAM" id="SignalP"/>
    </source>
</evidence>
<keyword evidence="6" id="KW-1185">Reference proteome</keyword>
<feature type="chain" id="PRO_5047183106" evidence="4">
    <location>
        <begin position="23"/>
        <end position="271"/>
    </location>
</feature>
<dbReference type="PANTHER" id="PTHR30632:SF0">
    <property type="entry name" value="SULFATE-BINDING PROTEIN"/>
    <property type="match status" value="1"/>
</dbReference>
<evidence type="ECO:0000256" key="3">
    <source>
        <dbReference type="ARBA" id="ARBA00022729"/>
    </source>
</evidence>
<dbReference type="InterPro" id="IPR050682">
    <property type="entry name" value="ModA/WtpA"/>
</dbReference>
<feature type="signal peptide" evidence="4">
    <location>
        <begin position="1"/>
        <end position="22"/>
    </location>
</feature>
<dbReference type="Gene3D" id="3.40.190.10">
    <property type="entry name" value="Periplasmic binding protein-like II"/>
    <property type="match status" value="2"/>
</dbReference>
<protein>
    <submittedName>
        <fullName evidence="5">Molybdate transport system substrate-binding protein</fullName>
    </submittedName>
</protein>
<evidence type="ECO:0000313" key="6">
    <source>
        <dbReference type="Proteomes" id="UP001549257"/>
    </source>
</evidence>
<dbReference type="InterPro" id="IPR005950">
    <property type="entry name" value="ModA"/>
</dbReference>
<gene>
    <name evidence="5" type="ORF">ABIE21_003587</name>
</gene>
<sequence>MRVSKALAVLAGLAVLALVGCAAGPASGPDSAAPSAPGPGSGAASGPISGTVAVFAAASLGDVFAAIEEEFTAAHPGVTVVVNYGGSSGLAEQIVQGAPADVFAAASPATMTTVADAGLAADPTVFASNTLELVVPAGNPGTVDGLADLERPELAVALCAVEVPCGAASAKALAAAGLGASVDTYEQDVKAVLTKVELGEVDAGLVYRTDVLAAGDAVEGIRFAGADAAVTEYPIAAITDSPNPRAAAAFVAFVVSARGQALLDEAGFGAP</sequence>
<accession>A0ABV2QSJ8</accession>
<dbReference type="PROSITE" id="PS51257">
    <property type="entry name" value="PROKAR_LIPOPROTEIN"/>
    <property type="match status" value="1"/>
</dbReference>
<reference evidence="5 6" key="1">
    <citation type="submission" date="2024-06" db="EMBL/GenBank/DDBJ databases">
        <title>Sorghum-associated microbial communities from plants grown in Nebraska, USA.</title>
        <authorList>
            <person name="Schachtman D."/>
        </authorList>
    </citation>
    <scope>NUCLEOTIDE SEQUENCE [LARGE SCALE GENOMIC DNA]</scope>
    <source>
        <strain evidence="5 6">2857</strain>
    </source>
</reference>
<evidence type="ECO:0000313" key="5">
    <source>
        <dbReference type="EMBL" id="MET4584049.1"/>
    </source>
</evidence>
<name>A0ABV2QSJ8_9MICO</name>
<comment type="similarity">
    <text evidence="1">Belongs to the bacterial solute-binding protein ModA family.</text>
</comment>
<dbReference type="NCBIfam" id="TIGR01256">
    <property type="entry name" value="modA"/>
    <property type="match status" value="1"/>
</dbReference>
<dbReference type="Pfam" id="PF13531">
    <property type="entry name" value="SBP_bac_11"/>
    <property type="match status" value="1"/>
</dbReference>